<evidence type="ECO:0000256" key="1">
    <source>
        <dbReference type="SAM" id="SignalP"/>
    </source>
</evidence>
<dbReference type="InParanoid" id="A0A177CJV2"/>
<protein>
    <submittedName>
        <fullName evidence="2">Uncharacterized protein</fullName>
    </submittedName>
</protein>
<feature type="signal peptide" evidence="1">
    <location>
        <begin position="1"/>
        <end position="22"/>
    </location>
</feature>
<dbReference type="EMBL" id="KV441550">
    <property type="protein sequence ID" value="OAG07814.1"/>
    <property type="molecule type" value="Genomic_DNA"/>
</dbReference>
<evidence type="ECO:0000313" key="2">
    <source>
        <dbReference type="EMBL" id="OAG07814.1"/>
    </source>
</evidence>
<accession>A0A177CJV2</accession>
<sequence length="283" mass="30574">MITMGPFAFLSVLLSLPWNIGGVGTCGTADIVGNSVANCDCPTRTSLTPSCGGKGMKCNDPYCHVDTTGELVECFEGCVQGNIECDACYLYFHSLCLCMKKSSLNCIQSGDWWLLNDHKLITTSKKVPGILQLGSDNGGWEFGQSLLGAGTVASRQWGTLSVNSVLSRDEEQIHIHVCDNPSSALRTHLSTLNWYDFKDKPKPLLVPIAGNSRFPAGTVQCQAALNPGTHMDVAEITSKYVNSLGGCEREKVGAGLITDKNDYSWVCLTTMDDHAAVQLFCYV</sequence>
<reference evidence="2 3" key="1">
    <citation type="submission" date="2016-05" db="EMBL/GenBank/DDBJ databases">
        <title>Comparative analysis of secretome profiles of manganese(II)-oxidizing ascomycete fungi.</title>
        <authorList>
            <consortium name="DOE Joint Genome Institute"/>
            <person name="Zeiner C.A."/>
            <person name="Purvine S.O."/>
            <person name="Zink E.M."/>
            <person name="Wu S."/>
            <person name="Pasa-Tolic L."/>
            <person name="Chaput D.L."/>
            <person name="Haridas S."/>
            <person name="Grigoriev I.V."/>
            <person name="Santelli C.M."/>
            <person name="Hansel C.M."/>
        </authorList>
    </citation>
    <scope>NUCLEOTIDE SEQUENCE [LARGE SCALE GENOMIC DNA]</scope>
    <source>
        <strain evidence="2 3">AP3s5-JAC2a</strain>
    </source>
</reference>
<keyword evidence="1" id="KW-0732">Signal</keyword>
<dbReference type="Proteomes" id="UP000077069">
    <property type="component" value="Unassembled WGS sequence"/>
</dbReference>
<name>A0A177CJV2_9PLEO</name>
<proteinExistence type="predicted"/>
<dbReference type="RefSeq" id="XP_018038179.1">
    <property type="nucleotide sequence ID" value="XM_018186604.1"/>
</dbReference>
<dbReference type="GeneID" id="28770090"/>
<keyword evidence="3" id="KW-1185">Reference proteome</keyword>
<organism evidence="2 3">
    <name type="scientific">Paraphaeosphaeria sporulosa</name>
    <dbReference type="NCBI Taxonomy" id="1460663"/>
    <lineage>
        <taxon>Eukaryota</taxon>
        <taxon>Fungi</taxon>
        <taxon>Dikarya</taxon>
        <taxon>Ascomycota</taxon>
        <taxon>Pezizomycotina</taxon>
        <taxon>Dothideomycetes</taxon>
        <taxon>Pleosporomycetidae</taxon>
        <taxon>Pleosporales</taxon>
        <taxon>Massarineae</taxon>
        <taxon>Didymosphaeriaceae</taxon>
        <taxon>Paraphaeosphaeria</taxon>
    </lineage>
</organism>
<dbReference type="OrthoDB" id="4932058at2759"/>
<feature type="chain" id="PRO_5008058382" evidence="1">
    <location>
        <begin position="23"/>
        <end position="283"/>
    </location>
</feature>
<evidence type="ECO:0000313" key="3">
    <source>
        <dbReference type="Proteomes" id="UP000077069"/>
    </source>
</evidence>
<gene>
    <name evidence="2" type="ORF">CC84DRAFT_520655</name>
</gene>
<dbReference type="AlphaFoldDB" id="A0A177CJV2"/>